<organism evidence="2 3">
    <name type="scientific">Williamsia serinedens</name>
    <dbReference type="NCBI Taxonomy" id="391736"/>
    <lineage>
        <taxon>Bacteria</taxon>
        <taxon>Bacillati</taxon>
        <taxon>Actinomycetota</taxon>
        <taxon>Actinomycetes</taxon>
        <taxon>Mycobacteriales</taxon>
        <taxon>Nocardiaceae</taxon>
        <taxon>Williamsia</taxon>
    </lineage>
</organism>
<evidence type="ECO:0000256" key="1">
    <source>
        <dbReference type="SAM" id="MobiDB-lite"/>
    </source>
</evidence>
<feature type="region of interest" description="Disordered" evidence="1">
    <location>
        <begin position="39"/>
        <end position="89"/>
    </location>
</feature>
<keyword evidence="3" id="KW-1185">Reference proteome</keyword>
<dbReference type="EMBL" id="JAMTCG010000002">
    <property type="protein sequence ID" value="MCP2160262.1"/>
    <property type="molecule type" value="Genomic_DNA"/>
</dbReference>
<evidence type="ECO:0000313" key="2">
    <source>
        <dbReference type="EMBL" id="MCP2160262.1"/>
    </source>
</evidence>
<dbReference type="Proteomes" id="UP001205740">
    <property type="component" value="Unassembled WGS sequence"/>
</dbReference>
<dbReference type="PROSITE" id="PS51257">
    <property type="entry name" value="PROKAR_LIPOPROTEIN"/>
    <property type="match status" value="1"/>
</dbReference>
<comment type="caution">
    <text evidence="2">The sequence shown here is derived from an EMBL/GenBank/DDBJ whole genome shotgun (WGS) entry which is preliminary data.</text>
</comment>
<accession>A0ABT1GZ39</accession>
<proteinExistence type="predicted"/>
<evidence type="ECO:0000313" key="3">
    <source>
        <dbReference type="Proteomes" id="UP001205740"/>
    </source>
</evidence>
<reference evidence="2 3" key="1">
    <citation type="submission" date="2022-06" db="EMBL/GenBank/DDBJ databases">
        <title>Genomic Encyclopedia of Archaeal and Bacterial Type Strains, Phase II (KMG-II): from individual species to whole genera.</title>
        <authorList>
            <person name="Goeker M."/>
        </authorList>
    </citation>
    <scope>NUCLEOTIDE SEQUENCE [LARGE SCALE GENOMIC DNA]</scope>
    <source>
        <strain evidence="2 3">DSM 45037</strain>
    </source>
</reference>
<gene>
    <name evidence="2" type="ORF">LX12_001441</name>
</gene>
<protein>
    <submittedName>
        <fullName evidence="2">Uncharacterized protein</fullName>
    </submittedName>
</protein>
<sequence length="162" mass="15836">MAALRTWSLAVAVVGGAVLLGGCGSDSGDVAGTVSSAIDAGNQAPTSSSVDEAPTSTNPSAQTVPGPQLPSATSVPPSKEAPTIGGTRCDTVNGPDGALRVVVFSSGSADCGVVMPVARTFGPLIATGRNQDVDGWSCGPSQTTGVLAKCTKGSDAFGFIPQ</sequence>
<feature type="compositionally biased region" description="Polar residues" evidence="1">
    <location>
        <begin position="43"/>
        <end position="76"/>
    </location>
</feature>
<name>A0ABT1GZ39_9NOCA</name>
<dbReference type="RefSeq" id="WP_253653822.1">
    <property type="nucleotide sequence ID" value="NZ_BAAAOE010000001.1"/>
</dbReference>